<gene>
    <name evidence="2" type="ORF">SDC9_199345</name>
</gene>
<sequence>MRSEPCKGANDQMPWKRGNSAVNRQMPPVLFKEADDLGNTFFAGRRILFVHNVAGVAAEDDGAVYRRHDAHALCVSAGGQIKRCLADGRLHIWRKLLI</sequence>
<accession>A0A645IL03</accession>
<dbReference type="AlphaFoldDB" id="A0A645IL03"/>
<dbReference type="EMBL" id="VSSQ01117076">
    <property type="protein sequence ID" value="MPN51696.1"/>
    <property type="molecule type" value="Genomic_DNA"/>
</dbReference>
<comment type="caution">
    <text evidence="2">The sequence shown here is derived from an EMBL/GenBank/DDBJ whole genome shotgun (WGS) entry which is preliminary data.</text>
</comment>
<evidence type="ECO:0000313" key="2">
    <source>
        <dbReference type="EMBL" id="MPN51696.1"/>
    </source>
</evidence>
<proteinExistence type="predicted"/>
<feature type="region of interest" description="Disordered" evidence="1">
    <location>
        <begin position="1"/>
        <end position="20"/>
    </location>
</feature>
<name>A0A645IL03_9ZZZZ</name>
<protein>
    <submittedName>
        <fullName evidence="2">Uncharacterized protein</fullName>
    </submittedName>
</protein>
<organism evidence="2">
    <name type="scientific">bioreactor metagenome</name>
    <dbReference type="NCBI Taxonomy" id="1076179"/>
    <lineage>
        <taxon>unclassified sequences</taxon>
        <taxon>metagenomes</taxon>
        <taxon>ecological metagenomes</taxon>
    </lineage>
</organism>
<evidence type="ECO:0000256" key="1">
    <source>
        <dbReference type="SAM" id="MobiDB-lite"/>
    </source>
</evidence>
<reference evidence="2" key="1">
    <citation type="submission" date="2019-08" db="EMBL/GenBank/DDBJ databases">
        <authorList>
            <person name="Kucharzyk K."/>
            <person name="Murdoch R.W."/>
            <person name="Higgins S."/>
            <person name="Loffler F."/>
        </authorList>
    </citation>
    <scope>NUCLEOTIDE SEQUENCE</scope>
</reference>